<evidence type="ECO:0000313" key="2">
    <source>
        <dbReference type="Proteomes" id="UP000182888"/>
    </source>
</evidence>
<sequence length="194" mass="21089">MDMLMDARRATPEEKQRGVDAAMAVLDRAGMTAEDAASGAFAVEGWDDMGFPPDREPSEAEYKAADVWYEASNAALDACCAGWPEDRRLRVQELQLLHDPESLLADHATALARLRAIIQAEDGKNEHLYDRVFLAMAATADMADGSLARDLVIAVTVAHTPLWLAGFTPDEPIEPKRKAVLDAIDALEKASAPE</sequence>
<accession>A0A0K2W2F0</accession>
<dbReference type="EMBL" id="CCND01000023">
    <property type="protein sequence ID" value="CDX60005.1"/>
    <property type="molecule type" value="Genomic_DNA"/>
</dbReference>
<reference evidence="2" key="1">
    <citation type="submission" date="2014-08" db="EMBL/GenBank/DDBJ databases">
        <authorList>
            <person name="Edwards T."/>
        </authorList>
    </citation>
    <scope>NUCLEOTIDE SEQUENCE [LARGE SCALE GENOMIC DNA]</scope>
</reference>
<gene>
    <name evidence="1" type="ORF">MPL1032_30007</name>
</gene>
<name>A0A0K2W2F0_MESPL</name>
<proteinExistence type="predicted"/>
<evidence type="ECO:0000313" key="1">
    <source>
        <dbReference type="EMBL" id="CDX60005.1"/>
    </source>
</evidence>
<dbReference type="Proteomes" id="UP000182888">
    <property type="component" value="Unassembled WGS sequence"/>
</dbReference>
<protein>
    <submittedName>
        <fullName evidence="1">Uncharacterized protein</fullName>
    </submittedName>
</protein>
<organism evidence="1 2">
    <name type="scientific">Mesorhizobium plurifarium</name>
    <dbReference type="NCBI Taxonomy" id="69974"/>
    <lineage>
        <taxon>Bacteria</taxon>
        <taxon>Pseudomonadati</taxon>
        <taxon>Pseudomonadota</taxon>
        <taxon>Alphaproteobacteria</taxon>
        <taxon>Hyphomicrobiales</taxon>
        <taxon>Phyllobacteriaceae</taxon>
        <taxon>Mesorhizobium</taxon>
    </lineage>
</organism>
<dbReference type="AlphaFoldDB" id="A0A0K2W2F0"/>